<name>A0A8X8H781_9RHOB</name>
<reference evidence="1" key="1">
    <citation type="submission" date="2020-05" db="EMBL/GenBank/DDBJ databases">
        <title>Fertoebacter nigrum gen. nov., sp. nov., a new member of the family Rhodobacteraceae.</title>
        <authorList>
            <person name="Szuroczki S."/>
            <person name="Abbaszade G."/>
            <person name="Buni D."/>
            <person name="Schumann P."/>
            <person name="Toth E."/>
        </authorList>
    </citation>
    <scope>NUCLEOTIDE SEQUENCE</scope>
    <source>
        <strain evidence="1">RG-N-1a</strain>
    </source>
</reference>
<protein>
    <submittedName>
        <fullName evidence="1">Acyl-CoA thioesterase</fullName>
    </submittedName>
</protein>
<sequence length="138" mass="15738">MSYTRIIPIEFNHCDPAGIVFYPRYFEMTNSVMENFFADVLRYPYARITVEEHCSVPTVRLVCDFKAPSRLGERVEFTLEQTRIGGASANFTITARAGAELRLTVELILVWVNAQGRAEAWPAVIRNRMTAFMEGNPQ</sequence>
<proteinExistence type="predicted"/>
<keyword evidence="2" id="KW-1185">Reference proteome</keyword>
<dbReference type="InterPro" id="IPR029069">
    <property type="entry name" value="HotDog_dom_sf"/>
</dbReference>
<evidence type="ECO:0000313" key="1">
    <source>
        <dbReference type="EMBL" id="NUB44581.1"/>
    </source>
</evidence>
<dbReference type="AlphaFoldDB" id="A0A8X8H781"/>
<comment type="caution">
    <text evidence="1">The sequence shown here is derived from an EMBL/GenBank/DDBJ whole genome shotgun (WGS) entry which is preliminary data.</text>
</comment>
<organism evidence="1 2">
    <name type="scientific">Fertoeibacter niger</name>
    <dbReference type="NCBI Taxonomy" id="2656921"/>
    <lineage>
        <taxon>Bacteria</taxon>
        <taxon>Pseudomonadati</taxon>
        <taxon>Pseudomonadota</taxon>
        <taxon>Alphaproteobacteria</taxon>
        <taxon>Rhodobacterales</taxon>
        <taxon>Paracoccaceae</taxon>
        <taxon>Fertoeibacter</taxon>
    </lineage>
</organism>
<gene>
    <name evidence="1" type="ORF">GEU84_009325</name>
</gene>
<dbReference type="Gene3D" id="3.10.129.10">
    <property type="entry name" value="Hotdog Thioesterase"/>
    <property type="match status" value="1"/>
</dbReference>
<evidence type="ECO:0000313" key="2">
    <source>
        <dbReference type="Proteomes" id="UP000484076"/>
    </source>
</evidence>
<dbReference type="Pfam" id="PF13279">
    <property type="entry name" value="4HBT_2"/>
    <property type="match status" value="1"/>
</dbReference>
<dbReference type="SUPFAM" id="SSF54637">
    <property type="entry name" value="Thioesterase/thiol ester dehydrase-isomerase"/>
    <property type="match status" value="1"/>
</dbReference>
<dbReference type="Proteomes" id="UP000484076">
    <property type="component" value="Unassembled WGS sequence"/>
</dbReference>
<dbReference type="RefSeq" id="WP_174539687.1">
    <property type="nucleotide sequence ID" value="NZ_WHUT02000004.1"/>
</dbReference>
<dbReference type="EMBL" id="WHUT02000004">
    <property type="protein sequence ID" value="NUB44581.1"/>
    <property type="molecule type" value="Genomic_DNA"/>
</dbReference>
<dbReference type="CDD" id="cd00586">
    <property type="entry name" value="4HBT"/>
    <property type="match status" value="1"/>
</dbReference>
<accession>A0A8X8H781</accession>